<evidence type="ECO:0000313" key="5">
    <source>
        <dbReference type="Proteomes" id="UP000479114"/>
    </source>
</evidence>
<dbReference type="RefSeq" id="WP_162638117.1">
    <property type="nucleotide sequence ID" value="NZ_CP048286.1"/>
</dbReference>
<dbReference type="KEGG" id="prz:GZH47_01005"/>
<dbReference type="SMART" id="SM00248">
    <property type="entry name" value="ANK"/>
    <property type="match status" value="3"/>
</dbReference>
<keyword evidence="2 3" id="KW-0040">ANK repeat</keyword>
<dbReference type="PROSITE" id="PS50088">
    <property type="entry name" value="ANK_REPEAT"/>
    <property type="match status" value="2"/>
</dbReference>
<keyword evidence="5" id="KW-1185">Reference proteome</keyword>
<proteinExistence type="predicted"/>
<keyword evidence="1" id="KW-0677">Repeat</keyword>
<name>A0A6C0NTQ4_9BACL</name>
<gene>
    <name evidence="4" type="ORF">GZH47_01005</name>
</gene>
<dbReference type="Pfam" id="PF12796">
    <property type="entry name" value="Ank_2"/>
    <property type="match status" value="1"/>
</dbReference>
<dbReference type="InterPro" id="IPR036770">
    <property type="entry name" value="Ankyrin_rpt-contain_sf"/>
</dbReference>
<evidence type="ECO:0000313" key="4">
    <source>
        <dbReference type="EMBL" id="QHW29547.1"/>
    </source>
</evidence>
<sequence>MKNNCRHHLVCSAVANGDIEYVSLSLSGGADPNAICENGRQSLLIIAVENEQNEMIHLLLLKGADINAKSYGGWTPLHAAVDTSIDGTIQTGGNPGDEPTEIIRYLLENGADRSILNNDGQTPLDIAKDYKSMKIIDYLETN</sequence>
<accession>A0A6C0NTQ4</accession>
<dbReference type="PANTHER" id="PTHR24171">
    <property type="entry name" value="ANKYRIN REPEAT DOMAIN-CONTAINING PROTEIN 39-RELATED"/>
    <property type="match status" value="1"/>
</dbReference>
<dbReference type="Gene3D" id="1.25.40.20">
    <property type="entry name" value="Ankyrin repeat-containing domain"/>
    <property type="match status" value="1"/>
</dbReference>
<feature type="repeat" description="ANK" evidence="3">
    <location>
        <begin position="38"/>
        <end position="71"/>
    </location>
</feature>
<protein>
    <submittedName>
        <fullName evidence="4">Ankyrin repeat domain-containing protein</fullName>
    </submittedName>
</protein>
<feature type="repeat" description="ANK" evidence="3">
    <location>
        <begin position="72"/>
        <end position="118"/>
    </location>
</feature>
<evidence type="ECO:0000256" key="3">
    <source>
        <dbReference type="PROSITE-ProRule" id="PRU00023"/>
    </source>
</evidence>
<dbReference type="InterPro" id="IPR002110">
    <property type="entry name" value="Ankyrin_rpt"/>
</dbReference>
<organism evidence="4 5">
    <name type="scientific">Paenibacillus rhizovicinus</name>
    <dbReference type="NCBI Taxonomy" id="2704463"/>
    <lineage>
        <taxon>Bacteria</taxon>
        <taxon>Bacillati</taxon>
        <taxon>Bacillota</taxon>
        <taxon>Bacilli</taxon>
        <taxon>Bacillales</taxon>
        <taxon>Paenibacillaceae</taxon>
        <taxon>Paenibacillus</taxon>
    </lineage>
</organism>
<evidence type="ECO:0000256" key="2">
    <source>
        <dbReference type="ARBA" id="ARBA00023043"/>
    </source>
</evidence>
<dbReference type="AlphaFoldDB" id="A0A6C0NTQ4"/>
<dbReference type="EMBL" id="CP048286">
    <property type="protein sequence ID" value="QHW29547.1"/>
    <property type="molecule type" value="Genomic_DNA"/>
</dbReference>
<reference evidence="4 5" key="1">
    <citation type="submission" date="2020-02" db="EMBL/GenBank/DDBJ databases">
        <title>Paenibacillus sp. nov., isolated from rhizosphere soil of tomato.</title>
        <authorList>
            <person name="Weon H.-Y."/>
            <person name="Lee S.A."/>
        </authorList>
    </citation>
    <scope>NUCLEOTIDE SEQUENCE [LARGE SCALE GENOMIC DNA]</scope>
    <source>
        <strain evidence="4 5">14171R-81</strain>
    </source>
</reference>
<evidence type="ECO:0000256" key="1">
    <source>
        <dbReference type="ARBA" id="ARBA00022737"/>
    </source>
</evidence>
<dbReference type="Proteomes" id="UP000479114">
    <property type="component" value="Chromosome"/>
</dbReference>
<dbReference type="SUPFAM" id="SSF48403">
    <property type="entry name" value="Ankyrin repeat"/>
    <property type="match status" value="1"/>
</dbReference>